<organism evidence="2 3">
    <name type="scientific">Trichoderma aggressivum f. europaeum</name>
    <dbReference type="NCBI Taxonomy" id="173218"/>
    <lineage>
        <taxon>Eukaryota</taxon>
        <taxon>Fungi</taxon>
        <taxon>Dikarya</taxon>
        <taxon>Ascomycota</taxon>
        <taxon>Pezizomycotina</taxon>
        <taxon>Sordariomycetes</taxon>
        <taxon>Hypocreomycetidae</taxon>
        <taxon>Hypocreales</taxon>
        <taxon>Hypocreaceae</taxon>
        <taxon>Trichoderma</taxon>
    </lineage>
</organism>
<sequence>MPVLSAPLRLLRTTDTLGYPATPLAASHLCAPFAIFSLQGMGLMLTPGMNSQGSGICITGPRQPTKRSLDSTQLDGDGNGNGNGNSLTRLDNPRIARMRQLAKLLARLSYRPGPGPGQFQRAYARQRNETPPRNAARETPQASAARFRSPASPSSHFHTLENDAARADTRHVRRIRHVSTRENVPDLRDAPIDSA</sequence>
<dbReference type="Proteomes" id="UP001273209">
    <property type="component" value="Unassembled WGS sequence"/>
</dbReference>
<comment type="caution">
    <text evidence="2">The sequence shown here is derived from an EMBL/GenBank/DDBJ whole genome shotgun (WGS) entry which is preliminary data.</text>
</comment>
<feature type="compositionally biased region" description="Low complexity" evidence="1">
    <location>
        <begin position="142"/>
        <end position="157"/>
    </location>
</feature>
<proteinExistence type="predicted"/>
<gene>
    <name evidence="2" type="ORF">Triagg1_5403</name>
</gene>
<keyword evidence="3" id="KW-1185">Reference proteome</keyword>
<feature type="compositionally biased region" description="Basic and acidic residues" evidence="1">
    <location>
        <begin position="158"/>
        <end position="169"/>
    </location>
</feature>
<dbReference type="AlphaFoldDB" id="A0AAE1M0A8"/>
<evidence type="ECO:0000313" key="2">
    <source>
        <dbReference type="EMBL" id="KAK4073123.1"/>
    </source>
</evidence>
<evidence type="ECO:0000256" key="1">
    <source>
        <dbReference type="SAM" id="MobiDB-lite"/>
    </source>
</evidence>
<feature type="region of interest" description="Disordered" evidence="1">
    <location>
        <begin position="60"/>
        <end position="93"/>
    </location>
</feature>
<reference evidence="2" key="1">
    <citation type="submission" date="2023-11" db="EMBL/GenBank/DDBJ databases">
        <title>The genome sequences of three competitors of mushroom-forming fungi.</title>
        <authorList>
            <person name="Beijen E."/>
            <person name="Ohm R.A."/>
        </authorList>
    </citation>
    <scope>NUCLEOTIDE SEQUENCE</scope>
    <source>
        <strain evidence="2">CBS 100526</strain>
    </source>
</reference>
<protein>
    <submittedName>
        <fullName evidence="2">Uncharacterized protein</fullName>
    </submittedName>
</protein>
<accession>A0AAE1M0A8</accession>
<evidence type="ECO:0000313" key="3">
    <source>
        <dbReference type="Proteomes" id="UP001273209"/>
    </source>
</evidence>
<name>A0AAE1M0A8_9HYPO</name>
<dbReference type="RefSeq" id="XP_062755524.1">
    <property type="nucleotide sequence ID" value="XM_062899914.1"/>
</dbReference>
<feature type="region of interest" description="Disordered" evidence="1">
    <location>
        <begin position="109"/>
        <end position="169"/>
    </location>
</feature>
<dbReference type="EMBL" id="JAWRVG010000019">
    <property type="protein sequence ID" value="KAK4073123.1"/>
    <property type="molecule type" value="Genomic_DNA"/>
</dbReference>
<dbReference type="GeneID" id="87919819"/>